<evidence type="ECO:0000256" key="2">
    <source>
        <dbReference type="SAM" id="SignalP"/>
    </source>
</evidence>
<evidence type="ECO:0000313" key="6">
    <source>
        <dbReference type="Proteomes" id="UP000644147"/>
    </source>
</evidence>
<dbReference type="Pfam" id="PF09113">
    <property type="entry name" value="N-glycanase_C"/>
    <property type="match status" value="1"/>
</dbReference>
<dbReference type="Proteomes" id="UP000644147">
    <property type="component" value="Unassembled WGS sequence"/>
</dbReference>
<feature type="domain" description="Peptide-N-glycosidase F C-terminal" evidence="3">
    <location>
        <begin position="191"/>
        <end position="304"/>
    </location>
</feature>
<feature type="signal peptide" evidence="2">
    <location>
        <begin position="1"/>
        <end position="20"/>
    </location>
</feature>
<comment type="caution">
    <text evidence="5">The sequence shown here is derived from an EMBL/GenBank/DDBJ whole genome shotgun (WGS) entry which is preliminary data.</text>
</comment>
<dbReference type="EMBL" id="JAEHFX010000004">
    <property type="protein sequence ID" value="MBK0403309.1"/>
    <property type="molecule type" value="Genomic_DNA"/>
</dbReference>
<evidence type="ECO:0000259" key="3">
    <source>
        <dbReference type="Pfam" id="PF09113"/>
    </source>
</evidence>
<dbReference type="Gene3D" id="2.60.120.230">
    <property type="match status" value="2"/>
</dbReference>
<reference evidence="5 6" key="1">
    <citation type="submission" date="2020-12" db="EMBL/GenBank/DDBJ databases">
        <title>Bacterial novel species Adhaeribacter sp. BT258 isolated from soil.</title>
        <authorList>
            <person name="Jung H.-Y."/>
        </authorList>
    </citation>
    <scope>NUCLEOTIDE SEQUENCE [LARGE SCALE GENOMIC DNA]</scope>
    <source>
        <strain evidence="5 6">BT258</strain>
    </source>
</reference>
<dbReference type="InterPro" id="IPR015197">
    <property type="entry name" value="PngaseF_C"/>
</dbReference>
<evidence type="ECO:0000256" key="1">
    <source>
        <dbReference type="ARBA" id="ARBA00023157"/>
    </source>
</evidence>
<feature type="domain" description="Secretion system C-terminal sorting" evidence="4">
    <location>
        <begin position="561"/>
        <end position="633"/>
    </location>
</feature>
<feature type="chain" id="PRO_5047250213" evidence="2">
    <location>
        <begin position="21"/>
        <end position="636"/>
    </location>
</feature>
<dbReference type="PANTHER" id="PTHR39319:SF1">
    <property type="entry name" value="SI:DKEY-256H2.1"/>
    <property type="match status" value="1"/>
</dbReference>
<name>A0ABS1C1N7_9BACT</name>
<evidence type="ECO:0000313" key="5">
    <source>
        <dbReference type="EMBL" id="MBK0403309.1"/>
    </source>
</evidence>
<keyword evidence="1" id="KW-1015">Disulfide bond</keyword>
<dbReference type="InterPro" id="IPR053251">
    <property type="entry name" value="N-glycanase"/>
</dbReference>
<keyword evidence="6" id="KW-1185">Reference proteome</keyword>
<sequence>MKHSYLFLFFFFLLLGSVKAAPGDTSVVQSGHTLTQLANFGNYDAPAVFPTTSTTYRDITMTFTLGKYQCPGNPQYCGDWDYTAQIFLITPTDTFEIGRLITPYANVQRFPWNWQHRYNFDVTDYAQYLKGNTSIRIHYSGYSGGFTANVKFTFIEGTPPRNVIKIDRLWNGGFGYGNPVSIETQMNARTKSMPANAQTAVLKFNVTGHGSNPGDYCSEFCSKYYRVNLNGAMIAQKNIWRDNCGFNNLYPQTGTWVYDRANWCPGDVVQSNFHPLVGLTPGNNYNVDVDFQAYNVANSQASYIVEGQIIYYGAYNYTTDAALEAIISPNNHEAYFRSNPACEEAKILVKNTGNTVITSLEITYGLAGGTLHTLPLTLSMQPETTEEILLPGNSEFVTMGNNKAKFITRLTKVNGSADLNLLNNEMQTEFMPMAVWPNDLVVRLSTNNVGSQTKWRIYDAAGNVVKSRLTTASRTTYSDSIQLPAGCYRLEVTDTGCNGLSWWAAQSEGTGSLSVASQTSSGNFPLKGYFNGDFGCGFTEAFRVQTALGTKEEKAAFNLAVFPNPAQTTLNVTIKENNKPQGATLELLNTLGQQVYRAQAQGSHMQIPVQHLPAGIYILKCQLGDKFVQKQIVIGR</sequence>
<evidence type="ECO:0000259" key="4">
    <source>
        <dbReference type="Pfam" id="PF18962"/>
    </source>
</evidence>
<proteinExistence type="predicted"/>
<protein>
    <submittedName>
        <fullName evidence="5">T9SS type A sorting domain-containing protein</fullName>
    </submittedName>
</protein>
<dbReference type="RefSeq" id="WP_200506061.1">
    <property type="nucleotide sequence ID" value="NZ_JAEHFX010000004.1"/>
</dbReference>
<organism evidence="5 6">
    <name type="scientific">Adhaeribacter terrigena</name>
    <dbReference type="NCBI Taxonomy" id="2793070"/>
    <lineage>
        <taxon>Bacteria</taxon>
        <taxon>Pseudomonadati</taxon>
        <taxon>Bacteroidota</taxon>
        <taxon>Cytophagia</taxon>
        <taxon>Cytophagales</taxon>
        <taxon>Hymenobacteraceae</taxon>
        <taxon>Adhaeribacter</taxon>
    </lineage>
</organism>
<gene>
    <name evidence="5" type="ORF">I5M27_09950</name>
</gene>
<dbReference type="PANTHER" id="PTHR39319">
    <property type="entry name" value="SI:DKEY-256H2.1"/>
    <property type="match status" value="1"/>
</dbReference>
<dbReference type="SUPFAM" id="SSF49742">
    <property type="entry name" value="PHM/PNGase F"/>
    <property type="match status" value="2"/>
</dbReference>
<dbReference type="InterPro" id="IPR014784">
    <property type="entry name" value="Cu2_ascorb_mOase-like_C"/>
</dbReference>
<accession>A0ABS1C1N7</accession>
<keyword evidence="2" id="KW-0732">Signal</keyword>
<dbReference type="NCBIfam" id="TIGR04183">
    <property type="entry name" value="Por_Secre_tail"/>
    <property type="match status" value="1"/>
</dbReference>
<dbReference type="Pfam" id="PF18962">
    <property type="entry name" value="Por_Secre_tail"/>
    <property type="match status" value="1"/>
</dbReference>
<dbReference type="InterPro" id="IPR026444">
    <property type="entry name" value="Secre_tail"/>
</dbReference>
<dbReference type="InterPro" id="IPR008977">
    <property type="entry name" value="PHM/PNGase_F_dom_sf"/>
</dbReference>